<sequence>MELGQVRARVANLESENQFLSTELQLMVQQKMTPEEIQRMVEDLDRLTYDLHRAQGQAATLEETIAARDAKIAGLERDKVELNAKLKKMAAQVEALEDQVGELQDTIEDLHEASSGKHQEEEYLRLLNDRKKMEINYETKISTLEYTVQQLNAQLAQSKDEVDRERKNVATERAAAQAELEKDRVALQTERESSTDGAKIAELEARVKQRDADVTEMESRLAAAGAELVRQAAAMETAQNELAALRKEKADLSVSLTALQDQLATHAASVGAIETELARAESEARRREDRVRSECRQVEDELRSRLAKATMDVSSLSQERDLHLLEIAKLKDQAAREHIAHESEVRALKEQLTLQQTLVAQVPLPMGPGGMSRSTSTANYTLASMAASSGQNSPPMARDPLSTNGAGVVPRGSVSTQL</sequence>
<reference evidence="4" key="2">
    <citation type="submission" date="2009-11" db="EMBL/GenBank/DDBJ databases">
        <title>The Genome Sequence of Allomyces macrogynus strain ATCC 38327.</title>
        <authorList>
            <consortium name="The Broad Institute Genome Sequencing Platform"/>
            <person name="Russ C."/>
            <person name="Cuomo C."/>
            <person name="Shea T."/>
            <person name="Young S.K."/>
            <person name="Zeng Q."/>
            <person name="Koehrsen M."/>
            <person name="Haas B."/>
            <person name="Borodovsky M."/>
            <person name="Guigo R."/>
            <person name="Alvarado L."/>
            <person name="Berlin A."/>
            <person name="Borenstein D."/>
            <person name="Chen Z."/>
            <person name="Engels R."/>
            <person name="Freedman E."/>
            <person name="Gellesch M."/>
            <person name="Goldberg J."/>
            <person name="Griggs A."/>
            <person name="Gujja S."/>
            <person name="Heiman D."/>
            <person name="Hepburn T."/>
            <person name="Howarth C."/>
            <person name="Jen D."/>
            <person name="Larson L."/>
            <person name="Lewis B."/>
            <person name="Mehta T."/>
            <person name="Park D."/>
            <person name="Pearson M."/>
            <person name="Roberts A."/>
            <person name="Saif S."/>
            <person name="Shenoy N."/>
            <person name="Sisk P."/>
            <person name="Stolte C."/>
            <person name="Sykes S."/>
            <person name="Walk T."/>
            <person name="White J."/>
            <person name="Yandava C."/>
            <person name="Burger G."/>
            <person name="Gray M.W."/>
            <person name="Holland P.W.H."/>
            <person name="King N."/>
            <person name="Lang F.B.F."/>
            <person name="Roger A.J."/>
            <person name="Ruiz-Trillo I."/>
            <person name="Lander E."/>
            <person name="Nusbaum C."/>
        </authorList>
    </citation>
    <scope>NUCLEOTIDE SEQUENCE [LARGE SCALE GENOMIC DNA]</scope>
    <source>
        <strain evidence="4">ATCC 38327</strain>
    </source>
</reference>
<dbReference type="EMBL" id="GG745351">
    <property type="protein sequence ID" value="KNE66893.1"/>
    <property type="molecule type" value="Genomic_DNA"/>
</dbReference>
<evidence type="ECO:0000313" key="4">
    <source>
        <dbReference type="Proteomes" id="UP000054350"/>
    </source>
</evidence>
<proteinExistence type="predicted"/>
<feature type="region of interest" description="Disordered" evidence="2">
    <location>
        <begin position="385"/>
        <end position="418"/>
    </location>
</feature>
<dbReference type="STRING" id="578462.A0A0L0SWE4"/>
<keyword evidence="4" id="KW-1185">Reference proteome</keyword>
<feature type="compositionally biased region" description="Polar residues" evidence="2">
    <location>
        <begin position="385"/>
        <end position="394"/>
    </location>
</feature>
<dbReference type="Proteomes" id="UP000054350">
    <property type="component" value="Unassembled WGS sequence"/>
</dbReference>
<dbReference type="Gene3D" id="1.10.287.1490">
    <property type="match status" value="2"/>
</dbReference>
<feature type="coiled-coil region" evidence="1">
    <location>
        <begin position="3"/>
        <end position="113"/>
    </location>
</feature>
<evidence type="ECO:0000256" key="1">
    <source>
        <dbReference type="SAM" id="Coils"/>
    </source>
</evidence>
<evidence type="ECO:0000256" key="2">
    <source>
        <dbReference type="SAM" id="MobiDB-lite"/>
    </source>
</evidence>
<dbReference type="AlphaFoldDB" id="A0A0L0SWE4"/>
<gene>
    <name evidence="3" type="ORF">AMAG_19545</name>
</gene>
<reference evidence="3 4" key="1">
    <citation type="submission" date="2009-11" db="EMBL/GenBank/DDBJ databases">
        <title>Annotation of Allomyces macrogynus ATCC 38327.</title>
        <authorList>
            <consortium name="The Broad Institute Genome Sequencing Platform"/>
            <person name="Russ C."/>
            <person name="Cuomo C."/>
            <person name="Burger G."/>
            <person name="Gray M.W."/>
            <person name="Holland P.W.H."/>
            <person name="King N."/>
            <person name="Lang F.B.F."/>
            <person name="Roger A.J."/>
            <person name="Ruiz-Trillo I."/>
            <person name="Young S.K."/>
            <person name="Zeng Q."/>
            <person name="Gargeya S."/>
            <person name="Fitzgerald M."/>
            <person name="Haas B."/>
            <person name="Abouelleil A."/>
            <person name="Alvarado L."/>
            <person name="Arachchi H.M."/>
            <person name="Berlin A."/>
            <person name="Chapman S.B."/>
            <person name="Gearin G."/>
            <person name="Goldberg J."/>
            <person name="Griggs A."/>
            <person name="Gujja S."/>
            <person name="Hansen M."/>
            <person name="Heiman D."/>
            <person name="Howarth C."/>
            <person name="Larimer J."/>
            <person name="Lui A."/>
            <person name="MacDonald P.J.P."/>
            <person name="McCowen C."/>
            <person name="Montmayeur A."/>
            <person name="Murphy C."/>
            <person name="Neiman D."/>
            <person name="Pearson M."/>
            <person name="Priest M."/>
            <person name="Roberts A."/>
            <person name="Saif S."/>
            <person name="Shea T."/>
            <person name="Sisk P."/>
            <person name="Stolte C."/>
            <person name="Sykes S."/>
            <person name="Wortman J."/>
            <person name="Nusbaum C."/>
            <person name="Birren B."/>
        </authorList>
    </citation>
    <scope>NUCLEOTIDE SEQUENCE [LARGE SCALE GENOMIC DNA]</scope>
    <source>
        <strain evidence="3 4">ATCC 38327</strain>
    </source>
</reference>
<feature type="coiled-coil region" evidence="1">
    <location>
        <begin position="141"/>
        <end position="351"/>
    </location>
</feature>
<protein>
    <submittedName>
        <fullName evidence="3">Uncharacterized protein</fullName>
    </submittedName>
</protein>
<name>A0A0L0SWE4_ALLM3</name>
<organism evidence="3 4">
    <name type="scientific">Allomyces macrogynus (strain ATCC 38327)</name>
    <name type="common">Allomyces javanicus var. macrogynus</name>
    <dbReference type="NCBI Taxonomy" id="578462"/>
    <lineage>
        <taxon>Eukaryota</taxon>
        <taxon>Fungi</taxon>
        <taxon>Fungi incertae sedis</taxon>
        <taxon>Blastocladiomycota</taxon>
        <taxon>Blastocladiomycetes</taxon>
        <taxon>Blastocladiales</taxon>
        <taxon>Blastocladiaceae</taxon>
        <taxon>Allomyces</taxon>
    </lineage>
</organism>
<accession>A0A0L0SWE4</accession>
<keyword evidence="1" id="KW-0175">Coiled coil</keyword>
<evidence type="ECO:0000313" key="3">
    <source>
        <dbReference type="EMBL" id="KNE66893.1"/>
    </source>
</evidence>
<dbReference type="VEuPathDB" id="FungiDB:AMAG_19545"/>